<feature type="transmembrane region" description="Helical" evidence="1">
    <location>
        <begin position="26"/>
        <end position="49"/>
    </location>
</feature>
<keyword evidence="1" id="KW-0812">Transmembrane</keyword>
<organism evidence="2 3">
    <name type="scientific">Xenophilus arseniciresistens</name>
    <dbReference type="NCBI Taxonomy" id="1283306"/>
    <lineage>
        <taxon>Bacteria</taxon>
        <taxon>Pseudomonadati</taxon>
        <taxon>Pseudomonadota</taxon>
        <taxon>Betaproteobacteria</taxon>
        <taxon>Burkholderiales</taxon>
        <taxon>Comamonadaceae</taxon>
        <taxon>Xenophilus</taxon>
    </lineage>
</organism>
<dbReference type="Proteomes" id="UP001212602">
    <property type="component" value="Unassembled WGS sequence"/>
</dbReference>
<dbReference type="RefSeq" id="WP_271429741.1">
    <property type="nucleotide sequence ID" value="NZ_JAQIPB010000010.1"/>
</dbReference>
<keyword evidence="1" id="KW-0472">Membrane</keyword>
<name>A0AAE3NE00_9BURK</name>
<evidence type="ECO:0000256" key="1">
    <source>
        <dbReference type="SAM" id="Phobius"/>
    </source>
</evidence>
<keyword evidence="1" id="KW-1133">Transmembrane helix</keyword>
<dbReference type="AlphaFoldDB" id="A0AAE3NE00"/>
<keyword evidence="3" id="KW-1185">Reference proteome</keyword>
<gene>
    <name evidence="2" type="ORF">PGB34_19320</name>
</gene>
<accession>A0AAE3NE00</accession>
<dbReference type="EMBL" id="JAQIPB010000010">
    <property type="protein sequence ID" value="MDA7418527.1"/>
    <property type="molecule type" value="Genomic_DNA"/>
</dbReference>
<evidence type="ECO:0000313" key="3">
    <source>
        <dbReference type="Proteomes" id="UP001212602"/>
    </source>
</evidence>
<evidence type="ECO:0000313" key="2">
    <source>
        <dbReference type="EMBL" id="MDA7418527.1"/>
    </source>
</evidence>
<sequence>MTLLSELGDAQTLAPPAASRPKRRRLWTAGLLAIAALALGVAAIAWAGWPAGWHGWTSRASPEALQQAVTQSLALGGGPGAEPVCIANGLPYDRELVHVQSSNNATVAWMDALVRVGLYAAEPEALAHTEDGTPLQVYRPLPALEGWGSERRLCMARAVRLLGVRNVSEVQSMRFRGEAYRGVAADVIWAPEQLAPWLASQAQAAALAPQWPAWRGARWTASAEGWTLIQRRHFFWHDGQWLTAENLERVSQLPPRSNPPF</sequence>
<protein>
    <submittedName>
        <fullName evidence="2">Uncharacterized protein</fullName>
    </submittedName>
</protein>
<comment type="caution">
    <text evidence="2">The sequence shown here is derived from an EMBL/GenBank/DDBJ whole genome shotgun (WGS) entry which is preliminary data.</text>
</comment>
<proteinExistence type="predicted"/>
<reference evidence="2" key="1">
    <citation type="submission" date="2023-01" db="EMBL/GenBank/DDBJ databases">
        <title>Xenophilus mangrovi sp. nov., isolated from soil of Mangrove nature reserve.</title>
        <authorList>
            <person name="Xu S."/>
            <person name="Liu Z."/>
            <person name="Xu Y."/>
        </authorList>
    </citation>
    <scope>NUCLEOTIDE SEQUENCE</scope>
    <source>
        <strain evidence="2">YW8</strain>
    </source>
</reference>